<evidence type="ECO:0000313" key="2">
    <source>
        <dbReference type="Proteomes" id="UP000299102"/>
    </source>
</evidence>
<comment type="caution">
    <text evidence="1">The sequence shown here is derived from an EMBL/GenBank/DDBJ whole genome shotgun (WGS) entry which is preliminary data.</text>
</comment>
<sequence>MAVIGRVTNVRLVGFRGRVLNDMIRWALSSANVPCTLQPPSLSRSGGTFDPGQNSDSILEFRRQNLGKNGNLTDSLCASVHPSVRSSIRMS</sequence>
<keyword evidence="2" id="KW-1185">Reference proteome</keyword>
<evidence type="ECO:0000313" key="1">
    <source>
        <dbReference type="EMBL" id="GBP10952.1"/>
    </source>
</evidence>
<dbReference type="Proteomes" id="UP000299102">
    <property type="component" value="Unassembled WGS sequence"/>
</dbReference>
<gene>
    <name evidence="1" type="ORF">EVAR_5513_1</name>
</gene>
<dbReference type="EMBL" id="BGZK01000043">
    <property type="protein sequence ID" value="GBP10952.1"/>
    <property type="molecule type" value="Genomic_DNA"/>
</dbReference>
<protein>
    <submittedName>
        <fullName evidence="1">Uncharacterized protein</fullName>
    </submittedName>
</protein>
<reference evidence="1 2" key="1">
    <citation type="journal article" date="2019" name="Commun. Biol.">
        <title>The bagworm genome reveals a unique fibroin gene that provides high tensile strength.</title>
        <authorList>
            <person name="Kono N."/>
            <person name="Nakamura H."/>
            <person name="Ohtoshi R."/>
            <person name="Tomita M."/>
            <person name="Numata K."/>
            <person name="Arakawa K."/>
        </authorList>
    </citation>
    <scope>NUCLEOTIDE SEQUENCE [LARGE SCALE GENOMIC DNA]</scope>
</reference>
<organism evidence="1 2">
    <name type="scientific">Eumeta variegata</name>
    <name type="common">Bagworm moth</name>
    <name type="synonym">Eumeta japonica</name>
    <dbReference type="NCBI Taxonomy" id="151549"/>
    <lineage>
        <taxon>Eukaryota</taxon>
        <taxon>Metazoa</taxon>
        <taxon>Ecdysozoa</taxon>
        <taxon>Arthropoda</taxon>
        <taxon>Hexapoda</taxon>
        <taxon>Insecta</taxon>
        <taxon>Pterygota</taxon>
        <taxon>Neoptera</taxon>
        <taxon>Endopterygota</taxon>
        <taxon>Lepidoptera</taxon>
        <taxon>Glossata</taxon>
        <taxon>Ditrysia</taxon>
        <taxon>Tineoidea</taxon>
        <taxon>Psychidae</taxon>
        <taxon>Oiketicinae</taxon>
        <taxon>Eumeta</taxon>
    </lineage>
</organism>
<proteinExistence type="predicted"/>
<dbReference type="AlphaFoldDB" id="A0A4C1T940"/>
<accession>A0A4C1T940</accession>
<dbReference type="OrthoDB" id="2016582at2759"/>
<name>A0A4C1T940_EUMVA</name>